<reference evidence="2" key="1">
    <citation type="submission" date="2022-01" db="EMBL/GenBank/DDBJ databases">
        <title>Corynebacterium sp. nov isolated from isolated from the feces of the greater white-fronted geese (Anser albifrons) at Poyang Lake, PR China.</title>
        <authorList>
            <person name="Liu Q."/>
        </authorList>
    </citation>
    <scope>NUCLEOTIDE SEQUENCE</scope>
    <source>
        <strain evidence="2">JCM 32435</strain>
    </source>
</reference>
<dbReference type="RefSeq" id="WP_236117506.1">
    <property type="nucleotide sequence ID" value="NZ_JAKGSI010000001.1"/>
</dbReference>
<proteinExistence type="predicted"/>
<dbReference type="Proteomes" id="UP001139336">
    <property type="component" value="Unassembled WGS sequence"/>
</dbReference>
<name>A0A9X1QQG5_9CORY</name>
<organism evidence="2 3">
    <name type="scientific">Corynebacterium uropygiale</name>
    <dbReference type="NCBI Taxonomy" id="1775911"/>
    <lineage>
        <taxon>Bacteria</taxon>
        <taxon>Bacillati</taxon>
        <taxon>Actinomycetota</taxon>
        <taxon>Actinomycetes</taxon>
        <taxon>Mycobacteriales</taxon>
        <taxon>Corynebacteriaceae</taxon>
        <taxon>Corynebacterium</taxon>
    </lineage>
</organism>
<protein>
    <submittedName>
        <fullName evidence="2">FAD-binding oxidoreductase</fullName>
    </submittedName>
</protein>
<dbReference type="GO" id="GO:0005737">
    <property type="term" value="C:cytoplasm"/>
    <property type="evidence" value="ECO:0007669"/>
    <property type="project" value="TreeGrafter"/>
</dbReference>
<comment type="caution">
    <text evidence="2">The sequence shown here is derived from an EMBL/GenBank/DDBJ whole genome shotgun (WGS) entry which is preliminary data.</text>
</comment>
<dbReference type="SUPFAM" id="SSF51905">
    <property type="entry name" value="FAD/NAD(P)-binding domain"/>
    <property type="match status" value="1"/>
</dbReference>
<sequence>MMTAFDVDLALAGASDTPFWLDDPRRPAPRPSVNATVSTDLAIVGGGFTGLWSALLAKERNPQRRVVLVEANTLGWAASGRNGGFCSASLTHGYDNGKKHLPEEVDKLLELGIQNLDEIESTIERYHMDCDFERTGEIDLATKEHHVPGLKAAHAPEAGLEWVGPEELHSYLRSPVFLGGLRDRRGNAIVNPAKLVWELARVASDLGVEIYENTLVTKVSSGPWGVSLHTEQAEVRASKVILATNVFPSLVRSLRWHTVPVYDYVLVTEPLSAEQLASIGWENREGLADIGSQFHYFRLTKDQRILWGGWDAIYHFGRRMSPRFDQRPETFRTLARQFHEAFPQLGQVRFTHAWGGAIDTCSRFFPFFHRSHGGRVLSAAGFTGLGVGASRFAAQVMLDELDDCASERRDLAMVRTKPIPFPPEPIAWLGITLTTRALIRSDQRGGRRGPWLKLLDALGMGFDS</sequence>
<evidence type="ECO:0000313" key="2">
    <source>
        <dbReference type="EMBL" id="MCF4005699.1"/>
    </source>
</evidence>
<dbReference type="PANTHER" id="PTHR13847">
    <property type="entry name" value="SARCOSINE DEHYDROGENASE-RELATED"/>
    <property type="match status" value="1"/>
</dbReference>
<keyword evidence="3" id="KW-1185">Reference proteome</keyword>
<dbReference type="AlphaFoldDB" id="A0A9X1QQG5"/>
<dbReference type="PANTHER" id="PTHR13847:SF281">
    <property type="entry name" value="FAD DEPENDENT OXIDOREDUCTASE DOMAIN-CONTAINING PROTEIN"/>
    <property type="match status" value="1"/>
</dbReference>
<feature type="domain" description="FAD dependent oxidoreductase" evidence="1">
    <location>
        <begin position="40"/>
        <end position="397"/>
    </location>
</feature>
<accession>A0A9X1QQG5</accession>
<dbReference type="Gene3D" id="3.50.50.60">
    <property type="entry name" value="FAD/NAD(P)-binding domain"/>
    <property type="match status" value="1"/>
</dbReference>
<evidence type="ECO:0000313" key="3">
    <source>
        <dbReference type="Proteomes" id="UP001139336"/>
    </source>
</evidence>
<dbReference type="EMBL" id="JAKGSI010000001">
    <property type="protein sequence ID" value="MCF4005699.1"/>
    <property type="molecule type" value="Genomic_DNA"/>
</dbReference>
<gene>
    <name evidence="2" type="ORF">L1O03_00705</name>
</gene>
<dbReference type="Pfam" id="PF01266">
    <property type="entry name" value="DAO"/>
    <property type="match status" value="1"/>
</dbReference>
<dbReference type="InterPro" id="IPR006076">
    <property type="entry name" value="FAD-dep_OxRdtase"/>
</dbReference>
<dbReference type="Gene3D" id="3.30.9.10">
    <property type="entry name" value="D-Amino Acid Oxidase, subunit A, domain 2"/>
    <property type="match status" value="1"/>
</dbReference>
<dbReference type="InterPro" id="IPR036188">
    <property type="entry name" value="FAD/NAD-bd_sf"/>
</dbReference>
<evidence type="ECO:0000259" key="1">
    <source>
        <dbReference type="Pfam" id="PF01266"/>
    </source>
</evidence>